<dbReference type="PANTHER" id="PTHR30055:SF148">
    <property type="entry name" value="TETR-FAMILY TRANSCRIPTIONAL REGULATOR"/>
    <property type="match status" value="1"/>
</dbReference>
<dbReference type="InterPro" id="IPR011075">
    <property type="entry name" value="TetR_C"/>
</dbReference>
<proteinExistence type="predicted"/>
<keyword evidence="3" id="KW-0804">Transcription</keyword>
<dbReference type="SUPFAM" id="SSF48498">
    <property type="entry name" value="Tetracyclin repressor-like, C-terminal domain"/>
    <property type="match status" value="1"/>
</dbReference>
<dbReference type="Gene3D" id="1.10.10.60">
    <property type="entry name" value="Homeodomain-like"/>
    <property type="match status" value="1"/>
</dbReference>
<dbReference type="EMBL" id="FMUB01000012">
    <property type="protein sequence ID" value="SCX30397.1"/>
    <property type="molecule type" value="Genomic_DNA"/>
</dbReference>
<evidence type="ECO:0000256" key="2">
    <source>
        <dbReference type="ARBA" id="ARBA00023125"/>
    </source>
</evidence>
<keyword evidence="2 4" id="KW-0238">DNA-binding</keyword>
<evidence type="ECO:0000313" key="6">
    <source>
        <dbReference type="EMBL" id="SCX30397.1"/>
    </source>
</evidence>
<dbReference type="PROSITE" id="PS50977">
    <property type="entry name" value="HTH_TETR_2"/>
    <property type="match status" value="1"/>
</dbReference>
<dbReference type="InterPro" id="IPR050109">
    <property type="entry name" value="HTH-type_TetR-like_transc_reg"/>
</dbReference>
<dbReference type="GO" id="GO:0003700">
    <property type="term" value="F:DNA-binding transcription factor activity"/>
    <property type="evidence" value="ECO:0007669"/>
    <property type="project" value="TreeGrafter"/>
</dbReference>
<dbReference type="RefSeq" id="WP_090362844.1">
    <property type="nucleotide sequence ID" value="NZ_FMUB01000012.1"/>
</dbReference>
<dbReference type="STRING" id="1502745.SAMN02799620_05047"/>
<accession>A0A1G4WVF4</accession>
<dbReference type="GO" id="GO:0000976">
    <property type="term" value="F:transcription cis-regulatory region binding"/>
    <property type="evidence" value="ECO:0007669"/>
    <property type="project" value="TreeGrafter"/>
</dbReference>
<name>A0A1G4WVF4_9MYCO</name>
<dbReference type="SUPFAM" id="SSF46689">
    <property type="entry name" value="Homeodomain-like"/>
    <property type="match status" value="1"/>
</dbReference>
<keyword evidence="1" id="KW-0805">Transcription regulation</keyword>
<evidence type="ECO:0000256" key="3">
    <source>
        <dbReference type="ARBA" id="ARBA00023163"/>
    </source>
</evidence>
<evidence type="ECO:0000259" key="5">
    <source>
        <dbReference type="PROSITE" id="PS50977"/>
    </source>
</evidence>
<dbReference type="InterPro" id="IPR036271">
    <property type="entry name" value="Tet_transcr_reg_TetR-rel_C_sf"/>
</dbReference>
<dbReference type="AlphaFoldDB" id="A0A1G4WVF4"/>
<evidence type="ECO:0000313" key="7">
    <source>
        <dbReference type="Proteomes" id="UP000199707"/>
    </source>
</evidence>
<dbReference type="PANTHER" id="PTHR30055">
    <property type="entry name" value="HTH-TYPE TRANSCRIPTIONAL REGULATOR RUTR"/>
    <property type="match status" value="1"/>
</dbReference>
<dbReference type="Gene3D" id="1.10.357.10">
    <property type="entry name" value="Tetracycline Repressor, domain 2"/>
    <property type="match status" value="1"/>
</dbReference>
<organism evidence="6 7">
    <name type="scientific">Mycolicibacterium fluoranthenivorans</name>
    <dbReference type="NCBI Taxonomy" id="258505"/>
    <lineage>
        <taxon>Bacteria</taxon>
        <taxon>Bacillati</taxon>
        <taxon>Actinomycetota</taxon>
        <taxon>Actinomycetes</taxon>
        <taxon>Mycobacteriales</taxon>
        <taxon>Mycobacteriaceae</taxon>
        <taxon>Mycolicibacterium</taxon>
    </lineage>
</organism>
<dbReference type="Pfam" id="PF00440">
    <property type="entry name" value="TetR_N"/>
    <property type="match status" value="1"/>
</dbReference>
<dbReference type="Proteomes" id="UP000199707">
    <property type="component" value="Unassembled WGS sequence"/>
</dbReference>
<dbReference type="Pfam" id="PF16859">
    <property type="entry name" value="TetR_C_11"/>
    <property type="match status" value="1"/>
</dbReference>
<dbReference type="InterPro" id="IPR009057">
    <property type="entry name" value="Homeodomain-like_sf"/>
</dbReference>
<feature type="domain" description="HTH tetR-type" evidence="5">
    <location>
        <begin position="13"/>
        <end position="73"/>
    </location>
</feature>
<feature type="DNA-binding region" description="H-T-H motif" evidence="4">
    <location>
        <begin position="36"/>
        <end position="55"/>
    </location>
</feature>
<sequence length="200" mass="21855">MSSTSGGSRRRGAALESAILDAAWDQLSEHGYDRFTIESVAARSSTARSVLYRRWPSRLELLRAAVRHRGEQDVITAPDTGSLRGDVLAVLSEVNRRRSGQIGLLTARLGAYYDEEGGSPAEFRSLFVPDGPSLMETIIARAVDRGELGPTPLPPRVVSLPSDLFRHEVLMTMAPATPETIIEIVDEVFLPLATTLSLKR</sequence>
<evidence type="ECO:0000256" key="1">
    <source>
        <dbReference type="ARBA" id="ARBA00023015"/>
    </source>
</evidence>
<evidence type="ECO:0000256" key="4">
    <source>
        <dbReference type="PROSITE-ProRule" id="PRU00335"/>
    </source>
</evidence>
<protein>
    <submittedName>
        <fullName evidence="6">Transcriptional regulator, TetR family</fullName>
    </submittedName>
</protein>
<dbReference type="InterPro" id="IPR001647">
    <property type="entry name" value="HTH_TetR"/>
</dbReference>
<gene>
    <name evidence="6" type="ORF">SAMN02799620_05047</name>
</gene>
<reference evidence="7" key="1">
    <citation type="submission" date="2016-10" db="EMBL/GenBank/DDBJ databases">
        <authorList>
            <person name="Varghese N."/>
            <person name="Submissions S."/>
        </authorList>
    </citation>
    <scope>NUCLEOTIDE SEQUENCE [LARGE SCALE GENOMIC DNA]</scope>
    <source>
        <strain evidence="7">UNC267MFSha1.1M11</strain>
    </source>
</reference>